<sequence length="242" mass="27538">MDNPLPSPPLKQSKLSPLYQIVLPKNQHNLTPDSLLYTSKLRSRDQQPILTQSRKTKPIIWCGAVLCMLFSILIIFLGIATLIIYVAIQPKSPIFDTPASSVRAIYFNPPQFLNGDIAFLANFSNPNKRLRVRFEQIHVDLYFYESLIASQILVPFSEGPGEARLVSIRLLIGAVYLPMNLGMELQKQAVRNRIVYDMKGAFRVRFKTGLVHYSYWMHADCRLEMTSPPNSVLITHSCTTKK</sequence>
<keyword evidence="5" id="KW-1185">Reference proteome</keyword>
<keyword evidence="2 3" id="KW-0472">Membrane</keyword>
<keyword evidence="3" id="KW-0812">Transmembrane</keyword>
<comment type="subcellular location">
    <subcellularLocation>
        <location evidence="1">Membrane</location>
    </subcellularLocation>
</comment>
<dbReference type="AlphaFoldDB" id="A0ABD3D3Z8"/>
<accession>A0ABD3D3Z8</accession>
<dbReference type="InterPro" id="IPR044839">
    <property type="entry name" value="NDR1-like"/>
</dbReference>
<dbReference type="GO" id="GO:0016020">
    <property type="term" value="C:membrane"/>
    <property type="evidence" value="ECO:0007669"/>
    <property type="project" value="UniProtKB-SubCell"/>
</dbReference>
<evidence type="ECO:0000256" key="1">
    <source>
        <dbReference type="ARBA" id="ARBA00004370"/>
    </source>
</evidence>
<dbReference type="PANTHER" id="PTHR31234:SF42">
    <property type="entry name" value="LATE EMBRYOGENESIS ABUNDANT (LEA) HYDROXYPROLINE-RICH GLYCOPROTEIN FAMILY"/>
    <property type="match status" value="1"/>
</dbReference>
<gene>
    <name evidence="4" type="ORF">CASFOL_020069</name>
</gene>
<dbReference type="Proteomes" id="UP001632038">
    <property type="component" value="Unassembled WGS sequence"/>
</dbReference>
<protein>
    <recommendedName>
        <fullName evidence="6">Late embryogenesis abundant protein LEA-2 subgroup domain-containing protein</fullName>
    </recommendedName>
</protein>
<evidence type="ECO:0000313" key="4">
    <source>
        <dbReference type="EMBL" id="KAL3635522.1"/>
    </source>
</evidence>
<organism evidence="4 5">
    <name type="scientific">Castilleja foliolosa</name>
    <dbReference type="NCBI Taxonomy" id="1961234"/>
    <lineage>
        <taxon>Eukaryota</taxon>
        <taxon>Viridiplantae</taxon>
        <taxon>Streptophyta</taxon>
        <taxon>Embryophyta</taxon>
        <taxon>Tracheophyta</taxon>
        <taxon>Spermatophyta</taxon>
        <taxon>Magnoliopsida</taxon>
        <taxon>eudicotyledons</taxon>
        <taxon>Gunneridae</taxon>
        <taxon>Pentapetalae</taxon>
        <taxon>asterids</taxon>
        <taxon>lamiids</taxon>
        <taxon>Lamiales</taxon>
        <taxon>Orobanchaceae</taxon>
        <taxon>Pedicularideae</taxon>
        <taxon>Castillejinae</taxon>
        <taxon>Castilleja</taxon>
    </lineage>
</organism>
<reference evidence="5" key="1">
    <citation type="journal article" date="2024" name="IScience">
        <title>Strigolactones Initiate the Formation of Haustorium-like Structures in Castilleja.</title>
        <authorList>
            <person name="Buerger M."/>
            <person name="Peterson D."/>
            <person name="Chory J."/>
        </authorList>
    </citation>
    <scope>NUCLEOTIDE SEQUENCE [LARGE SCALE GENOMIC DNA]</scope>
</reference>
<comment type="caution">
    <text evidence="4">The sequence shown here is derived from an EMBL/GenBank/DDBJ whole genome shotgun (WGS) entry which is preliminary data.</text>
</comment>
<feature type="transmembrane region" description="Helical" evidence="3">
    <location>
        <begin position="59"/>
        <end position="88"/>
    </location>
</feature>
<evidence type="ECO:0008006" key="6">
    <source>
        <dbReference type="Google" id="ProtNLM"/>
    </source>
</evidence>
<dbReference type="EMBL" id="JAVIJP010000027">
    <property type="protein sequence ID" value="KAL3635522.1"/>
    <property type="molecule type" value="Genomic_DNA"/>
</dbReference>
<dbReference type="PANTHER" id="PTHR31234">
    <property type="entry name" value="LATE EMBRYOGENESIS ABUNDANT (LEA) HYDROXYPROLINE-RICH GLYCOPROTEIN FAMILY"/>
    <property type="match status" value="1"/>
</dbReference>
<proteinExistence type="predicted"/>
<name>A0ABD3D3Z8_9LAMI</name>
<evidence type="ECO:0000313" key="5">
    <source>
        <dbReference type="Proteomes" id="UP001632038"/>
    </source>
</evidence>
<evidence type="ECO:0000256" key="2">
    <source>
        <dbReference type="ARBA" id="ARBA00023136"/>
    </source>
</evidence>
<keyword evidence="3" id="KW-1133">Transmembrane helix</keyword>
<evidence type="ECO:0000256" key="3">
    <source>
        <dbReference type="SAM" id="Phobius"/>
    </source>
</evidence>